<keyword evidence="6 9" id="KW-1133">Transmembrane helix</keyword>
<evidence type="ECO:0000256" key="7">
    <source>
        <dbReference type="ARBA" id="ARBA00023136"/>
    </source>
</evidence>
<dbReference type="EMBL" id="QQXL01000001">
    <property type="protein sequence ID" value="RKW71565.1"/>
    <property type="molecule type" value="Genomic_DNA"/>
</dbReference>
<dbReference type="PROSITE" id="PS01023">
    <property type="entry name" value="PTR2_2"/>
    <property type="match status" value="1"/>
</dbReference>
<dbReference type="AlphaFoldDB" id="A0A496PM12"/>
<feature type="transmembrane region" description="Helical" evidence="9">
    <location>
        <begin position="472"/>
        <end position="490"/>
    </location>
</feature>
<gene>
    <name evidence="11" type="ORF">DWQ67_01590</name>
</gene>
<comment type="subcellular location">
    <subcellularLocation>
        <location evidence="1">Cell membrane</location>
        <topology evidence="1">Multi-pass membrane protein</topology>
    </subcellularLocation>
    <subcellularLocation>
        <location evidence="8">Membrane</location>
        <topology evidence="8">Multi-pass membrane protein</topology>
    </subcellularLocation>
</comment>
<evidence type="ECO:0000256" key="1">
    <source>
        <dbReference type="ARBA" id="ARBA00004651"/>
    </source>
</evidence>
<dbReference type="InterPro" id="IPR000109">
    <property type="entry name" value="POT_fam"/>
</dbReference>
<keyword evidence="3 8" id="KW-0813">Transport</keyword>
<dbReference type="NCBIfam" id="TIGR00924">
    <property type="entry name" value="yjdL_sub1_fam"/>
    <property type="match status" value="1"/>
</dbReference>
<dbReference type="GO" id="GO:0006857">
    <property type="term" value="P:oligopeptide transport"/>
    <property type="evidence" value="ECO:0007669"/>
    <property type="project" value="InterPro"/>
</dbReference>
<dbReference type="RefSeq" id="WP_121483828.1">
    <property type="nucleotide sequence ID" value="NZ_QQXL01000001.1"/>
</dbReference>
<dbReference type="InterPro" id="IPR005279">
    <property type="entry name" value="Dipep/tripep_permease"/>
</dbReference>
<comment type="similarity">
    <text evidence="2 8">Belongs to the major facilitator superfamily. Proton-dependent oligopeptide transporter (POT/PTR) (TC 2.A.17) family.</text>
</comment>
<feature type="transmembrane region" description="Helical" evidence="9">
    <location>
        <begin position="189"/>
        <end position="210"/>
    </location>
</feature>
<feature type="transmembrane region" description="Helical" evidence="9">
    <location>
        <begin position="394"/>
        <end position="415"/>
    </location>
</feature>
<organism evidence="11 12">
    <name type="scientific">Galactobacter caseinivorans</name>
    <dbReference type="NCBI Taxonomy" id="2676123"/>
    <lineage>
        <taxon>Bacteria</taxon>
        <taxon>Bacillati</taxon>
        <taxon>Actinomycetota</taxon>
        <taxon>Actinomycetes</taxon>
        <taxon>Micrococcales</taxon>
        <taxon>Micrococcaceae</taxon>
        <taxon>Galactobacter</taxon>
    </lineage>
</organism>
<keyword evidence="7 9" id="KW-0472">Membrane</keyword>
<feature type="transmembrane region" description="Helical" evidence="9">
    <location>
        <begin position="41"/>
        <end position="58"/>
    </location>
</feature>
<evidence type="ECO:0000256" key="4">
    <source>
        <dbReference type="ARBA" id="ARBA00022475"/>
    </source>
</evidence>
<dbReference type="PROSITE" id="PS50850">
    <property type="entry name" value="MFS"/>
    <property type="match status" value="1"/>
</dbReference>
<keyword evidence="5 8" id="KW-0812">Transmembrane</keyword>
<feature type="transmembrane region" description="Helical" evidence="9">
    <location>
        <begin position="164"/>
        <end position="183"/>
    </location>
</feature>
<feature type="transmembrane region" description="Helical" evidence="9">
    <location>
        <begin position="292"/>
        <end position="309"/>
    </location>
</feature>
<dbReference type="PANTHER" id="PTHR23517:SF15">
    <property type="entry name" value="PROTON-DEPENDENT OLIGOPEPTIDE FAMILY TRANSPORT PROTEIN"/>
    <property type="match status" value="1"/>
</dbReference>
<protein>
    <submittedName>
        <fullName evidence="11">MFS transporter</fullName>
    </submittedName>
</protein>
<dbReference type="InterPro" id="IPR050171">
    <property type="entry name" value="MFS_Transporters"/>
</dbReference>
<dbReference type="Gene3D" id="1.20.1250.20">
    <property type="entry name" value="MFS general substrate transporter like domains"/>
    <property type="match status" value="1"/>
</dbReference>
<dbReference type="GO" id="GO:0005886">
    <property type="term" value="C:plasma membrane"/>
    <property type="evidence" value="ECO:0007669"/>
    <property type="project" value="UniProtKB-SubCell"/>
</dbReference>
<reference evidence="11 12" key="1">
    <citation type="submission" date="2018-07" db="EMBL/GenBank/DDBJ databases">
        <title>Arthrobacter sp. nov., isolated from raw cow's milk with high bacterial count.</title>
        <authorList>
            <person name="Hahne J."/>
            <person name="Isele D."/>
            <person name="Lipski A."/>
        </authorList>
    </citation>
    <scope>NUCLEOTIDE SEQUENCE [LARGE SCALE GENOMIC DNA]</scope>
    <source>
        <strain evidence="11 12">JZ R-183</strain>
    </source>
</reference>
<dbReference type="GO" id="GO:1904680">
    <property type="term" value="F:peptide transmembrane transporter activity"/>
    <property type="evidence" value="ECO:0007669"/>
    <property type="project" value="InterPro"/>
</dbReference>
<dbReference type="CDD" id="cd17346">
    <property type="entry name" value="MFS_DtpA_like"/>
    <property type="match status" value="1"/>
</dbReference>
<feature type="transmembrane region" description="Helical" evidence="9">
    <location>
        <begin position="259"/>
        <end position="280"/>
    </location>
</feature>
<evidence type="ECO:0000313" key="11">
    <source>
        <dbReference type="EMBL" id="RKW71565.1"/>
    </source>
</evidence>
<evidence type="ECO:0000256" key="2">
    <source>
        <dbReference type="ARBA" id="ARBA00005982"/>
    </source>
</evidence>
<evidence type="ECO:0000313" key="12">
    <source>
        <dbReference type="Proteomes" id="UP000273119"/>
    </source>
</evidence>
<comment type="caution">
    <text evidence="11">The sequence shown here is derived from an EMBL/GenBank/DDBJ whole genome shotgun (WGS) entry which is preliminary data.</text>
</comment>
<evidence type="ECO:0000256" key="5">
    <source>
        <dbReference type="ARBA" id="ARBA00022692"/>
    </source>
</evidence>
<dbReference type="Proteomes" id="UP000273119">
    <property type="component" value="Unassembled WGS sequence"/>
</dbReference>
<feature type="transmembrane region" description="Helical" evidence="9">
    <location>
        <begin position="70"/>
        <end position="90"/>
    </location>
</feature>
<name>A0A496PM12_9MICC</name>
<keyword evidence="4" id="KW-1003">Cell membrane</keyword>
<accession>A0A496PM12</accession>
<evidence type="ECO:0000256" key="8">
    <source>
        <dbReference type="RuleBase" id="RU003755"/>
    </source>
</evidence>
<evidence type="ECO:0000256" key="6">
    <source>
        <dbReference type="ARBA" id="ARBA00022989"/>
    </source>
</evidence>
<feature type="domain" description="Major facilitator superfamily (MFS) profile" evidence="10">
    <location>
        <begin position="33"/>
        <end position="494"/>
    </location>
</feature>
<dbReference type="PANTHER" id="PTHR23517">
    <property type="entry name" value="RESISTANCE PROTEIN MDTM, PUTATIVE-RELATED-RELATED"/>
    <property type="match status" value="1"/>
</dbReference>
<sequence>MSQPTQPKNSSGAAPATGGRGFFGHPMGLANLAGVEMWERFSFYGMQSLLIAYIILATGEGGLGMTKGEASSIVGAYGGWVYLAAVLGSWGADRLFGPERTLVVGASIIMAGHIWLTFMPGLTGLIGGLVLVGLGSGTLKATTSTVLGSMYALEDRRRDAGFSIYYMGVNIGAFLGQTVTVLLSQSAGIHWGFALAAIGMAIGLAQYLSLRKHTRNEVTSRVPNPLKRGQAVKYFGGAAIAVAIIVVLFATKILTAANLSGWMTISVVAATLLLFTIMMTSREITTEERRHVKAFVPLFIAGAVFWSLFQQQFTVVPLYAENRLDLNIFGWDMPFNLVNNFQPLFVIILAGVFAAMWSKLGDRQPSTPVKYAIGTVLMGAAFLAFLPFTGMANGTVPLIMMIVVLLIFTLAELSISPIGQSLATKLAPGKFQSQMVALYFLTISLGSAAAGYLGQLYPSADSAGPTLTENTFFLLIGGSAVAVGLVLFLVRKPILKLMDPVL</sequence>
<dbReference type="InterPro" id="IPR018456">
    <property type="entry name" value="PTR2_symporter_CS"/>
</dbReference>
<feature type="transmembrane region" description="Helical" evidence="9">
    <location>
        <begin position="231"/>
        <end position="253"/>
    </location>
</feature>
<proteinExistence type="inferred from homology"/>
<feature type="transmembrane region" description="Helical" evidence="9">
    <location>
        <begin position="369"/>
        <end position="388"/>
    </location>
</feature>
<evidence type="ECO:0000256" key="9">
    <source>
        <dbReference type="SAM" id="Phobius"/>
    </source>
</evidence>
<evidence type="ECO:0000259" key="10">
    <source>
        <dbReference type="PROSITE" id="PS50850"/>
    </source>
</evidence>
<dbReference type="SUPFAM" id="SSF103473">
    <property type="entry name" value="MFS general substrate transporter"/>
    <property type="match status" value="1"/>
</dbReference>
<feature type="transmembrane region" description="Helical" evidence="9">
    <location>
        <begin position="436"/>
        <end position="457"/>
    </location>
</feature>
<dbReference type="InterPro" id="IPR020846">
    <property type="entry name" value="MFS_dom"/>
</dbReference>
<feature type="transmembrane region" description="Helical" evidence="9">
    <location>
        <begin position="341"/>
        <end position="357"/>
    </location>
</feature>
<dbReference type="InterPro" id="IPR036259">
    <property type="entry name" value="MFS_trans_sf"/>
</dbReference>
<evidence type="ECO:0000256" key="3">
    <source>
        <dbReference type="ARBA" id="ARBA00022448"/>
    </source>
</evidence>
<keyword evidence="12" id="KW-1185">Reference proteome</keyword>
<dbReference type="Pfam" id="PF00854">
    <property type="entry name" value="PTR2"/>
    <property type="match status" value="1"/>
</dbReference>